<dbReference type="Proteomes" id="UP000092600">
    <property type="component" value="Unassembled WGS sequence"/>
</dbReference>
<name>A0A199VQD3_ANACO</name>
<evidence type="ECO:0000313" key="2">
    <source>
        <dbReference type="EMBL" id="OAY79269.1"/>
    </source>
</evidence>
<proteinExistence type="predicted"/>
<dbReference type="AlphaFoldDB" id="A0A199VQD3"/>
<accession>A0A199VQD3</accession>
<protein>
    <submittedName>
        <fullName evidence="2">Uncharacterized protein</fullName>
    </submittedName>
</protein>
<sequence length="100" mass="10917">MDGTNGEDLAVGCFLSLRTTLGDEVEGQIITFDRLSNILVITRGRFERGVPAQCAAHQGQLHQGFHGSRARRRPARSQEVLRRSRRDPGEGGGGAETSRD</sequence>
<reference evidence="2 3" key="1">
    <citation type="journal article" date="2016" name="DNA Res.">
        <title>The draft genome of MD-2 pineapple using hybrid error correction of long reads.</title>
        <authorList>
            <person name="Redwan R.M."/>
            <person name="Saidin A."/>
            <person name="Kumar S.V."/>
        </authorList>
    </citation>
    <scope>NUCLEOTIDE SEQUENCE [LARGE SCALE GENOMIC DNA]</scope>
    <source>
        <strain evidence="3">cv. MD2</strain>
        <tissue evidence="2">Leaf</tissue>
    </source>
</reference>
<feature type="region of interest" description="Disordered" evidence="1">
    <location>
        <begin position="57"/>
        <end position="100"/>
    </location>
</feature>
<comment type="caution">
    <text evidence="2">The sequence shown here is derived from an EMBL/GenBank/DDBJ whole genome shotgun (WGS) entry which is preliminary data.</text>
</comment>
<feature type="compositionally biased region" description="Gly residues" evidence="1">
    <location>
        <begin position="90"/>
        <end position="100"/>
    </location>
</feature>
<dbReference type="STRING" id="4615.A0A199VQD3"/>
<evidence type="ECO:0000313" key="3">
    <source>
        <dbReference type="Proteomes" id="UP000092600"/>
    </source>
</evidence>
<organism evidence="2 3">
    <name type="scientific">Ananas comosus</name>
    <name type="common">Pineapple</name>
    <name type="synonym">Ananas ananas</name>
    <dbReference type="NCBI Taxonomy" id="4615"/>
    <lineage>
        <taxon>Eukaryota</taxon>
        <taxon>Viridiplantae</taxon>
        <taxon>Streptophyta</taxon>
        <taxon>Embryophyta</taxon>
        <taxon>Tracheophyta</taxon>
        <taxon>Spermatophyta</taxon>
        <taxon>Magnoliopsida</taxon>
        <taxon>Liliopsida</taxon>
        <taxon>Poales</taxon>
        <taxon>Bromeliaceae</taxon>
        <taxon>Bromelioideae</taxon>
        <taxon>Ananas</taxon>
    </lineage>
</organism>
<feature type="compositionally biased region" description="Basic and acidic residues" evidence="1">
    <location>
        <begin position="79"/>
        <end position="89"/>
    </location>
</feature>
<dbReference type="EMBL" id="LSRQ01001111">
    <property type="protein sequence ID" value="OAY79269.1"/>
    <property type="molecule type" value="Genomic_DNA"/>
</dbReference>
<gene>
    <name evidence="2" type="ORF">ACMD2_00080</name>
</gene>
<evidence type="ECO:0000256" key="1">
    <source>
        <dbReference type="SAM" id="MobiDB-lite"/>
    </source>
</evidence>